<comment type="subunit">
    <text evidence="12">Component of the replication restart primosome.</text>
</comment>
<dbReference type="InterPro" id="IPR014001">
    <property type="entry name" value="Helicase_ATP-bd"/>
</dbReference>
<dbReference type="InterPro" id="IPR041222">
    <property type="entry name" value="PriA_3primeBD"/>
</dbReference>
<keyword evidence="10 12" id="KW-0413">Isomerase</keyword>
<dbReference type="InterPro" id="IPR001650">
    <property type="entry name" value="Helicase_C-like"/>
</dbReference>
<evidence type="ECO:0000256" key="10">
    <source>
        <dbReference type="ARBA" id="ARBA00023235"/>
    </source>
</evidence>
<feature type="binding site" evidence="12">
    <location>
        <position position="481"/>
    </location>
    <ligand>
        <name>Zn(2+)</name>
        <dbReference type="ChEBI" id="CHEBI:29105"/>
        <label>2</label>
    </ligand>
</feature>
<keyword evidence="9 12" id="KW-0238">DNA-binding</keyword>
<feature type="binding site" evidence="12">
    <location>
        <position position="452"/>
    </location>
    <ligand>
        <name>Zn(2+)</name>
        <dbReference type="ChEBI" id="CHEBI:29105"/>
        <label>1</label>
    </ligand>
</feature>
<evidence type="ECO:0000256" key="12">
    <source>
        <dbReference type="HAMAP-Rule" id="MF_00983"/>
    </source>
</evidence>
<dbReference type="InterPro" id="IPR042115">
    <property type="entry name" value="PriA_3primeBD_sf"/>
</dbReference>
<comment type="catalytic activity">
    <reaction evidence="11 12">
        <text>ATP + H2O = ADP + phosphate + H(+)</text>
        <dbReference type="Rhea" id="RHEA:13065"/>
        <dbReference type="ChEBI" id="CHEBI:15377"/>
        <dbReference type="ChEBI" id="CHEBI:15378"/>
        <dbReference type="ChEBI" id="CHEBI:30616"/>
        <dbReference type="ChEBI" id="CHEBI:43474"/>
        <dbReference type="ChEBI" id="CHEBI:456216"/>
        <dbReference type="EC" id="5.6.2.4"/>
    </reaction>
</comment>
<dbReference type="InterPro" id="IPR040498">
    <property type="entry name" value="PriA_CRR"/>
</dbReference>
<feature type="binding site" evidence="12">
    <location>
        <position position="464"/>
    </location>
    <ligand>
        <name>Zn(2+)</name>
        <dbReference type="ChEBI" id="CHEBI:29105"/>
        <label>2</label>
    </ligand>
</feature>
<dbReference type="Gene3D" id="3.40.50.300">
    <property type="entry name" value="P-loop containing nucleotide triphosphate hydrolases"/>
    <property type="match status" value="2"/>
</dbReference>
<reference evidence="16" key="1">
    <citation type="submission" date="2018-06" db="EMBL/GenBank/DDBJ databases">
        <title>Description of Blautia argi sp. nov., a new anaerobic isolated from dog feces.</title>
        <authorList>
            <person name="Chang Y.-H."/>
            <person name="Paek J."/>
            <person name="Shin Y."/>
        </authorList>
    </citation>
    <scope>NUCLEOTIDE SEQUENCE [LARGE SCALE GENOMIC DNA]</scope>
    <source>
        <strain evidence="16">KCTC 15426</strain>
    </source>
</reference>
<keyword evidence="3 12" id="KW-0479">Metal-binding</keyword>
<dbReference type="Proteomes" id="UP000250003">
    <property type="component" value="Chromosome"/>
</dbReference>
<dbReference type="KEGG" id="blau:DQQ01_05000"/>
<keyword evidence="1 12" id="KW-0639">Primosome</keyword>
<evidence type="ECO:0000259" key="14">
    <source>
        <dbReference type="PROSITE" id="PS51194"/>
    </source>
</evidence>
<gene>
    <name evidence="12 15" type="primary">priA</name>
    <name evidence="15" type="ORF">DQQ01_05000</name>
</gene>
<dbReference type="GO" id="GO:1990077">
    <property type="term" value="C:primosome complex"/>
    <property type="evidence" value="ECO:0007669"/>
    <property type="project" value="UniProtKB-UniRule"/>
</dbReference>
<dbReference type="PANTHER" id="PTHR30580:SF0">
    <property type="entry name" value="PRIMOSOMAL PROTEIN N"/>
    <property type="match status" value="1"/>
</dbReference>
<dbReference type="SMART" id="SM00487">
    <property type="entry name" value="DEXDc"/>
    <property type="match status" value="1"/>
</dbReference>
<feature type="binding site" evidence="12">
    <location>
        <position position="478"/>
    </location>
    <ligand>
        <name>Zn(2+)</name>
        <dbReference type="ChEBI" id="CHEBI:29105"/>
        <label>2</label>
    </ligand>
</feature>
<proteinExistence type="inferred from homology"/>
<dbReference type="GO" id="GO:0008270">
    <property type="term" value="F:zinc ion binding"/>
    <property type="evidence" value="ECO:0007669"/>
    <property type="project" value="UniProtKB-UniRule"/>
</dbReference>
<dbReference type="HAMAP" id="MF_00983">
    <property type="entry name" value="PriA"/>
    <property type="match status" value="1"/>
</dbReference>
<protein>
    <recommendedName>
        <fullName evidence="12">Replication restart protein PriA</fullName>
    </recommendedName>
    <alternativeName>
        <fullName evidence="12">ATP-dependent DNA helicase PriA</fullName>
        <ecNumber evidence="12">5.6.2.4</ecNumber>
    </alternativeName>
    <alternativeName>
        <fullName evidence="12">DNA 3'-5' helicase PriA</fullName>
    </alternativeName>
</protein>
<dbReference type="Gene3D" id="3.40.1440.60">
    <property type="entry name" value="PriA, 3(prime) DNA-binding domain"/>
    <property type="match status" value="1"/>
</dbReference>
<feature type="domain" description="Helicase C-terminal" evidence="14">
    <location>
        <begin position="483"/>
        <end position="648"/>
    </location>
</feature>
<dbReference type="NCBIfam" id="TIGR00595">
    <property type="entry name" value="priA"/>
    <property type="match status" value="1"/>
</dbReference>
<comment type="function">
    <text evidence="12">Initiates the restart of stalled replication forks, which reloads the replicative helicase on sites other than the origin of replication. Recognizes and binds to abandoned replication forks and remodels them to uncover a helicase loading site. Promotes assembly of the primosome at these replication forks.</text>
</comment>
<evidence type="ECO:0000256" key="9">
    <source>
        <dbReference type="ARBA" id="ARBA00023125"/>
    </source>
</evidence>
<dbReference type="EC" id="5.6.2.4" evidence="12"/>
<evidence type="ECO:0000313" key="15">
    <source>
        <dbReference type="EMBL" id="AWY97616.1"/>
    </source>
</evidence>
<dbReference type="InterPro" id="IPR005259">
    <property type="entry name" value="PriA"/>
</dbReference>
<dbReference type="Pfam" id="PF18074">
    <property type="entry name" value="PriA_C"/>
    <property type="match status" value="1"/>
</dbReference>
<dbReference type="Pfam" id="PF18319">
    <property type="entry name" value="Zn_ribbon_PriA"/>
    <property type="match status" value="1"/>
</dbReference>
<evidence type="ECO:0000256" key="2">
    <source>
        <dbReference type="ARBA" id="ARBA00022705"/>
    </source>
</evidence>
<name>A0A2Z4U997_9FIRM</name>
<feature type="binding site" evidence="12">
    <location>
        <position position="491"/>
    </location>
    <ligand>
        <name>Zn(2+)</name>
        <dbReference type="ChEBI" id="CHEBI:29105"/>
        <label>1</label>
    </ligand>
</feature>
<dbReference type="GO" id="GO:0003677">
    <property type="term" value="F:DNA binding"/>
    <property type="evidence" value="ECO:0007669"/>
    <property type="project" value="UniProtKB-UniRule"/>
</dbReference>
<dbReference type="Pfam" id="PF17764">
    <property type="entry name" value="PriA_3primeBD"/>
    <property type="match status" value="1"/>
</dbReference>
<keyword evidence="4 12" id="KW-0547">Nucleotide-binding</keyword>
<dbReference type="GO" id="GO:0006310">
    <property type="term" value="P:DNA recombination"/>
    <property type="evidence" value="ECO:0007669"/>
    <property type="project" value="InterPro"/>
</dbReference>
<evidence type="ECO:0000256" key="1">
    <source>
        <dbReference type="ARBA" id="ARBA00022515"/>
    </source>
</evidence>
<comment type="catalytic activity">
    <reaction evidence="12">
        <text>Couples ATP hydrolysis with the unwinding of duplex DNA by translocating in the 3'-5' direction.</text>
        <dbReference type="EC" id="5.6.2.4"/>
    </reaction>
</comment>
<evidence type="ECO:0000256" key="5">
    <source>
        <dbReference type="ARBA" id="ARBA00022801"/>
    </source>
</evidence>
<keyword evidence="16" id="KW-1185">Reference proteome</keyword>
<dbReference type="GO" id="GO:0005524">
    <property type="term" value="F:ATP binding"/>
    <property type="evidence" value="ECO:0007669"/>
    <property type="project" value="UniProtKB-UniRule"/>
</dbReference>
<dbReference type="Pfam" id="PF00270">
    <property type="entry name" value="DEAD"/>
    <property type="match status" value="1"/>
</dbReference>
<dbReference type="GO" id="GO:0006302">
    <property type="term" value="P:double-strand break repair"/>
    <property type="evidence" value="ECO:0007669"/>
    <property type="project" value="InterPro"/>
</dbReference>
<feature type="domain" description="Helicase ATP-binding" evidence="13">
    <location>
        <begin position="224"/>
        <end position="390"/>
    </location>
</feature>
<accession>A0A2Z4U997</accession>
<evidence type="ECO:0000256" key="11">
    <source>
        <dbReference type="ARBA" id="ARBA00048988"/>
    </source>
</evidence>
<sequence>MSRVYADVIVDISQEKLDKTFQYEVPEALQKQAEIGKQVRISFGNGKRELTGYIVGLSGEAKIAPERIKPILKVEEKGMEIESRLISLAAWIAREYGSTMNQALKTVLPVKAKERTKEKRYLCLREKEETCAELLEEYKRKHYKAKERLLQALLENETLEYSDVTGRLKITASVIRSFREQGLVQVIRERDYRNPVAKRGEVQEVSPLKLTPLQEQVCEEIFQEWETPNPRPCLIKGVTGSGKTEVYMKLISHVLEQGQQVIVLIPEIALTYQNVSRFYRRFGNCVALINSRLSKGERFDQLEQAKKGEVSIVIGPRSALFTPFPNLGLILIDEEHEDSYKSEKTPCYHARETAICRGEMEGARVVLGSASPSVESYYKGKTGEYRLLYLEERYGASQLPEVSVVDLKEELKTGNRSVFSSLLTEKIRERLMKKEQVMLFLNRRGYTGFVSCRSCGHVMKCPHCDVSLTSHRNGKLICHYCGYETRDVKRCPICGSPYIGGFKAGTQQIEALVQKSFPGARVLRMDADTTKRKDDHERILAAFAKGEADILIGTQMIVKGHDFPNVTLVGVLAADLSLCSEDYRAAEKTFQLLLQAVGRAGRGNRPGEAVIQTYHPEHYSIQAAKSQNYEEFYEKEIQYRMLMEYPPAAAMAAIRGACENEELLKEAMSYCRKYLERIYPKEDLILIGPAPETVAKVQDSYKMVLYMRHKSRPALVRLKDALERYIAVNKGFQSIYIQFDFNV</sequence>
<dbReference type="InterPro" id="IPR027417">
    <property type="entry name" value="P-loop_NTPase"/>
</dbReference>
<evidence type="ECO:0000313" key="16">
    <source>
        <dbReference type="Proteomes" id="UP000250003"/>
    </source>
</evidence>
<evidence type="ECO:0000256" key="8">
    <source>
        <dbReference type="ARBA" id="ARBA00022840"/>
    </source>
</evidence>
<keyword evidence="8 12" id="KW-0067">ATP-binding</keyword>
<organism evidence="15 16">
    <name type="scientific">Blautia argi</name>
    <dbReference type="NCBI Taxonomy" id="1912897"/>
    <lineage>
        <taxon>Bacteria</taxon>
        <taxon>Bacillati</taxon>
        <taxon>Bacillota</taxon>
        <taxon>Clostridia</taxon>
        <taxon>Lachnospirales</taxon>
        <taxon>Lachnospiraceae</taxon>
        <taxon>Blautia</taxon>
    </lineage>
</organism>
<dbReference type="PANTHER" id="PTHR30580">
    <property type="entry name" value="PRIMOSOMAL PROTEIN N"/>
    <property type="match status" value="1"/>
</dbReference>
<dbReference type="Pfam" id="PF00271">
    <property type="entry name" value="Helicase_C"/>
    <property type="match status" value="1"/>
</dbReference>
<comment type="cofactor">
    <cofactor evidence="12">
        <name>Zn(2+)</name>
        <dbReference type="ChEBI" id="CHEBI:29105"/>
    </cofactor>
    <text evidence="12">Binds 2 zinc ions per subunit.</text>
</comment>
<keyword evidence="2 12" id="KW-0235">DNA replication</keyword>
<dbReference type="InterPro" id="IPR041236">
    <property type="entry name" value="PriA_C"/>
</dbReference>
<evidence type="ECO:0000256" key="3">
    <source>
        <dbReference type="ARBA" id="ARBA00022723"/>
    </source>
</evidence>
<keyword evidence="6 12" id="KW-0347">Helicase</keyword>
<dbReference type="GO" id="GO:0016887">
    <property type="term" value="F:ATP hydrolysis activity"/>
    <property type="evidence" value="ECO:0007669"/>
    <property type="project" value="RHEA"/>
</dbReference>
<dbReference type="FunFam" id="3.40.50.300:FF:000489">
    <property type="entry name" value="Primosome assembly protein PriA"/>
    <property type="match status" value="1"/>
</dbReference>
<feature type="binding site" evidence="12">
    <location>
        <position position="494"/>
    </location>
    <ligand>
        <name>Zn(2+)</name>
        <dbReference type="ChEBI" id="CHEBI:29105"/>
        <label>1</label>
    </ligand>
</feature>
<dbReference type="RefSeq" id="WP_111918925.1">
    <property type="nucleotide sequence ID" value="NZ_CAUWHR010000001.1"/>
</dbReference>
<keyword evidence="7 12" id="KW-0862">Zinc</keyword>
<feature type="binding site" evidence="12">
    <location>
        <position position="455"/>
    </location>
    <ligand>
        <name>Zn(2+)</name>
        <dbReference type="ChEBI" id="CHEBI:29105"/>
        <label>1</label>
    </ligand>
</feature>
<dbReference type="GO" id="GO:0006269">
    <property type="term" value="P:DNA replication, synthesis of primer"/>
    <property type="evidence" value="ECO:0007669"/>
    <property type="project" value="UniProtKB-KW"/>
</dbReference>
<dbReference type="OrthoDB" id="9759544at2"/>
<dbReference type="CDD" id="cd17929">
    <property type="entry name" value="DEXHc_priA"/>
    <property type="match status" value="1"/>
</dbReference>
<dbReference type="PROSITE" id="PS51192">
    <property type="entry name" value="HELICASE_ATP_BIND_1"/>
    <property type="match status" value="1"/>
</dbReference>
<evidence type="ECO:0000256" key="6">
    <source>
        <dbReference type="ARBA" id="ARBA00022806"/>
    </source>
</evidence>
<evidence type="ECO:0000259" key="13">
    <source>
        <dbReference type="PROSITE" id="PS51192"/>
    </source>
</evidence>
<feature type="binding site" evidence="12">
    <location>
        <position position="461"/>
    </location>
    <ligand>
        <name>Zn(2+)</name>
        <dbReference type="ChEBI" id="CHEBI:29105"/>
        <label>2</label>
    </ligand>
</feature>
<dbReference type="GO" id="GO:0043138">
    <property type="term" value="F:3'-5' DNA helicase activity"/>
    <property type="evidence" value="ECO:0007669"/>
    <property type="project" value="UniProtKB-EC"/>
</dbReference>
<comment type="similarity">
    <text evidence="12">Belongs to the helicase family. PriA subfamily.</text>
</comment>
<evidence type="ECO:0000256" key="7">
    <source>
        <dbReference type="ARBA" id="ARBA00022833"/>
    </source>
</evidence>
<dbReference type="PROSITE" id="PS51194">
    <property type="entry name" value="HELICASE_CTER"/>
    <property type="match status" value="1"/>
</dbReference>
<dbReference type="InterPro" id="IPR011545">
    <property type="entry name" value="DEAD/DEAH_box_helicase_dom"/>
</dbReference>
<dbReference type="SMART" id="SM00490">
    <property type="entry name" value="HELICc"/>
    <property type="match status" value="1"/>
</dbReference>
<dbReference type="GO" id="GO:0006270">
    <property type="term" value="P:DNA replication initiation"/>
    <property type="evidence" value="ECO:0007669"/>
    <property type="project" value="TreeGrafter"/>
</dbReference>
<dbReference type="AlphaFoldDB" id="A0A2Z4U997"/>
<dbReference type="CDD" id="cd18804">
    <property type="entry name" value="SF2_C_priA"/>
    <property type="match status" value="1"/>
</dbReference>
<dbReference type="EMBL" id="CP030280">
    <property type="protein sequence ID" value="AWY97616.1"/>
    <property type="molecule type" value="Genomic_DNA"/>
</dbReference>
<dbReference type="SUPFAM" id="SSF52540">
    <property type="entry name" value="P-loop containing nucleoside triphosphate hydrolases"/>
    <property type="match status" value="2"/>
</dbReference>
<keyword evidence="5 12" id="KW-0378">Hydrolase</keyword>
<evidence type="ECO:0000256" key="4">
    <source>
        <dbReference type="ARBA" id="ARBA00022741"/>
    </source>
</evidence>